<organism evidence="2">
    <name type="scientific">Microbotryum lychnidis-dioicae (strain p1A1 Lamole / MvSl-1064)</name>
    <name type="common">Anther smut fungus</name>
    <dbReference type="NCBI Taxonomy" id="683840"/>
    <lineage>
        <taxon>Eukaryota</taxon>
        <taxon>Fungi</taxon>
        <taxon>Dikarya</taxon>
        <taxon>Basidiomycota</taxon>
        <taxon>Pucciniomycotina</taxon>
        <taxon>Microbotryomycetes</taxon>
        <taxon>Microbotryales</taxon>
        <taxon>Microbotryaceae</taxon>
        <taxon>Microbotryum</taxon>
    </lineage>
</organism>
<reference evidence="3" key="4">
    <citation type="submission" date="2015-06" db="UniProtKB">
        <authorList>
            <consortium name="EnsemblFungi"/>
        </authorList>
    </citation>
    <scope>IDENTIFICATION</scope>
</reference>
<dbReference type="AlphaFoldDB" id="U5HIJ1"/>
<reference evidence="2 4" key="3">
    <citation type="journal article" date="2015" name="BMC Genomics">
        <title>Sex and parasites: genomic and transcriptomic analysis of Microbotryum lychnidis-dioicae, the biotrophic and plant-castrating anther smut fungus.</title>
        <authorList>
            <person name="Perlin M.H."/>
            <person name="Amselem J."/>
            <person name="Fontanillas E."/>
            <person name="Toh S.S."/>
            <person name="Chen Z."/>
            <person name="Goldberg J."/>
            <person name="Duplessis S."/>
            <person name="Henrissat B."/>
            <person name="Young S."/>
            <person name="Zeng Q."/>
            <person name="Aguileta G."/>
            <person name="Petit E."/>
            <person name="Badouin H."/>
            <person name="Andrews J."/>
            <person name="Razeeq D."/>
            <person name="Gabaldon T."/>
            <person name="Quesneville H."/>
            <person name="Giraud T."/>
            <person name="Hood M.E."/>
            <person name="Schultz D.J."/>
            <person name="Cuomo C.A."/>
        </authorList>
    </citation>
    <scope>NUCLEOTIDE SEQUENCE [LARGE SCALE GENOMIC DNA]</scope>
    <source>
        <strain evidence="4">p1A1 Lamole</strain>
        <strain evidence="2">P1A1 Lamole</strain>
    </source>
</reference>
<reference evidence="2" key="2">
    <citation type="submission" date="2010-11" db="EMBL/GenBank/DDBJ databases">
        <authorList>
            <consortium name="The Broad Institute Genome Sequencing Platform"/>
            <person name="Earl A."/>
            <person name="Ward D."/>
            <person name="Feldgarden M."/>
            <person name="Gevers D."/>
            <person name="Butler R."/>
            <person name="Young S.K."/>
            <person name="Zeng Q."/>
            <person name="Gargeya S."/>
            <person name="Fitzgerald M."/>
            <person name="Haas B."/>
            <person name="Abouelleil A."/>
            <person name="Alvarado L."/>
            <person name="Arachchi H.M."/>
            <person name="Berlin A."/>
            <person name="Brown A."/>
            <person name="Chapman S.B."/>
            <person name="Chen Z."/>
            <person name="Dunbar C."/>
            <person name="Freedman E."/>
            <person name="Gearin G."/>
            <person name="Gellesch M."/>
            <person name="Goldberg J."/>
            <person name="Griggs A."/>
            <person name="Gujja S."/>
            <person name="Heilman E."/>
            <person name="Heiman D."/>
            <person name="Howarth C."/>
            <person name="Larson L."/>
            <person name="Lui A."/>
            <person name="MacDonald P.J.P."/>
            <person name="Mehta T."/>
            <person name="Montmayeur A."/>
            <person name="Murphy C."/>
            <person name="Neiman D."/>
            <person name="Pearson M."/>
            <person name="Priest M."/>
            <person name="Roberts A."/>
            <person name="Saif S."/>
            <person name="Shea T."/>
            <person name="Shenoy N."/>
            <person name="Sisk P."/>
            <person name="Stolte C."/>
            <person name="Sykes S."/>
            <person name="White J."/>
            <person name="Yandava C."/>
            <person name="Wortman J."/>
            <person name="Nusbaum C."/>
            <person name="Birren B."/>
        </authorList>
    </citation>
    <scope>NUCLEOTIDE SEQUENCE</scope>
    <source>
        <strain evidence="2">P1A1 Lamole</strain>
    </source>
</reference>
<evidence type="ECO:0000256" key="1">
    <source>
        <dbReference type="SAM" id="MobiDB-lite"/>
    </source>
</evidence>
<evidence type="ECO:0000313" key="3">
    <source>
        <dbReference type="EnsemblFungi" id="MVLG_06844T0"/>
    </source>
</evidence>
<feature type="compositionally biased region" description="Polar residues" evidence="1">
    <location>
        <begin position="40"/>
        <end position="54"/>
    </location>
</feature>
<feature type="region of interest" description="Disordered" evidence="1">
    <location>
        <begin position="40"/>
        <end position="142"/>
    </location>
</feature>
<proteinExistence type="predicted"/>
<feature type="compositionally biased region" description="Polar residues" evidence="1">
    <location>
        <begin position="122"/>
        <end position="142"/>
    </location>
</feature>
<name>U5HIJ1_USTV1</name>
<dbReference type="HOGENOM" id="CLU_1817248_0_0_1"/>
<sequence>MLHIKSPKRYKTAIRIHDPDNPRLWRPAVKTTHTDLRYSFSASTTRRLMQQGDQEQAAARRRAAGVGPRETTPDPLAGAASGSYPDNDHDDYNDYNHIDQRDYGGENGPGSSPGPSDCLALTSASSVQPTLDTSHQQLDLYD</sequence>
<evidence type="ECO:0000313" key="2">
    <source>
        <dbReference type="EMBL" id="KDE02614.1"/>
    </source>
</evidence>
<dbReference type="EMBL" id="AEIJ01000902">
    <property type="status" value="NOT_ANNOTATED_CDS"/>
    <property type="molecule type" value="Genomic_DNA"/>
</dbReference>
<dbReference type="EnsemblFungi" id="MVLG_06844T0">
    <property type="protein sequence ID" value="MVLG_06844T0"/>
    <property type="gene ID" value="MVLG_06844"/>
</dbReference>
<dbReference type="Proteomes" id="UP000017200">
    <property type="component" value="Unassembled WGS sequence"/>
</dbReference>
<accession>U5HIJ1</accession>
<dbReference type="InParanoid" id="U5HIJ1"/>
<protein>
    <submittedName>
        <fullName evidence="2 3">Uncharacterized protein</fullName>
    </submittedName>
</protein>
<evidence type="ECO:0000313" key="4">
    <source>
        <dbReference type="Proteomes" id="UP000017200"/>
    </source>
</evidence>
<feature type="compositionally biased region" description="Basic and acidic residues" evidence="1">
    <location>
        <begin position="86"/>
        <end position="104"/>
    </location>
</feature>
<dbReference type="EMBL" id="GL541799">
    <property type="protein sequence ID" value="KDE02614.1"/>
    <property type="molecule type" value="Genomic_DNA"/>
</dbReference>
<gene>
    <name evidence="2" type="ORF">MVLG_06844</name>
</gene>
<keyword evidence="4" id="KW-1185">Reference proteome</keyword>
<reference evidence="4" key="1">
    <citation type="submission" date="2010-11" db="EMBL/GenBank/DDBJ databases">
        <title>The genome sequence of Microbotryum violaceum strain p1A1 Lamole.</title>
        <authorList>
            <person name="Cuomo C."/>
            <person name="Perlin M."/>
            <person name="Young S.K."/>
            <person name="Zeng Q."/>
            <person name="Gargeya S."/>
            <person name="Alvarado L."/>
            <person name="Berlin A."/>
            <person name="Chapman S.B."/>
            <person name="Chen Z."/>
            <person name="Freedman E."/>
            <person name="Gellesch M."/>
            <person name="Goldberg J."/>
            <person name="Griggs A."/>
            <person name="Gujja S."/>
            <person name="Heilman E."/>
            <person name="Heiman D."/>
            <person name="Howarth C."/>
            <person name="Mehta T."/>
            <person name="Neiman D."/>
            <person name="Pearson M."/>
            <person name="Roberts A."/>
            <person name="Saif S."/>
            <person name="Shea T."/>
            <person name="Shenoy N."/>
            <person name="Sisk P."/>
            <person name="Stolte C."/>
            <person name="Sykes S."/>
            <person name="White J."/>
            <person name="Yandava C."/>
            <person name="Haas B."/>
            <person name="Nusbaum C."/>
            <person name="Birren B."/>
        </authorList>
    </citation>
    <scope>NUCLEOTIDE SEQUENCE [LARGE SCALE GENOMIC DNA]</scope>
    <source>
        <strain evidence="4">p1A1 Lamole</strain>
    </source>
</reference>